<evidence type="ECO:0000313" key="4">
    <source>
        <dbReference type="Proteomes" id="UP000064967"/>
    </source>
</evidence>
<dbReference type="Pfam" id="PF00226">
    <property type="entry name" value="DnaJ"/>
    <property type="match status" value="1"/>
</dbReference>
<evidence type="ECO:0000313" key="3">
    <source>
        <dbReference type="EMBL" id="AKV04244.1"/>
    </source>
</evidence>
<protein>
    <submittedName>
        <fullName evidence="3">Antifreeze glycopeptide AFGP polyprotein</fullName>
    </submittedName>
</protein>
<dbReference type="InterPro" id="IPR037257">
    <property type="entry name" value="T2SS_E_N_sf"/>
</dbReference>
<accession>A0A0K1QER0</accession>
<dbReference type="SUPFAM" id="SSF46565">
    <property type="entry name" value="Chaperone J-domain"/>
    <property type="match status" value="1"/>
</dbReference>
<organism evidence="3 4">
    <name type="scientific">Labilithrix luteola</name>
    <dbReference type="NCBI Taxonomy" id="1391654"/>
    <lineage>
        <taxon>Bacteria</taxon>
        <taxon>Pseudomonadati</taxon>
        <taxon>Myxococcota</taxon>
        <taxon>Polyangia</taxon>
        <taxon>Polyangiales</taxon>
        <taxon>Labilitrichaceae</taxon>
        <taxon>Labilithrix</taxon>
    </lineage>
</organism>
<dbReference type="PROSITE" id="PS50076">
    <property type="entry name" value="DNAJ_2"/>
    <property type="match status" value="1"/>
</dbReference>
<gene>
    <name evidence="3" type="ORF">AKJ09_10907</name>
</gene>
<dbReference type="SMART" id="SM00271">
    <property type="entry name" value="DnaJ"/>
    <property type="match status" value="1"/>
</dbReference>
<sequence length="519" mass="56906">MNDRASREQPTHAWSGLLGARPFVALLADAHLRAATGTFRFRHDARRATLVVRSGRVASLWTSEAVTYLGTVLYERGVIDNETLDATLLEVANSGRLHGQILLERKSITDAQLDAALAEQTQRQALHLFTFPDETHWLFRPDVDEHAGGRDEGRPTVDPWPIMWRGLCANPPLEHVRQVLARLDGGLKLDPGCDLGRFRFSRDELRVCESMTTQAVPIANVIGGSTLGKVRTELLLYVLVVTRAASRVQTDPEGPLALGKEGVLERARKIVQEDPYTVLGLPRGAPLEAARAAFFRLARVWHPDRIPDGVDDALRPFCEQIFARIVDAHRVLTDPRAKAPPESKPSPSSPRAVTLRDVDEALARFDFLQAGALARAVACSGAEGPTARAIVVWCEVRAGVAPNEAVQRAVGELDRLLAGDPDCARALLYRAQLTKRLGRVDAAVRDFRRVLRLEPGNIDAAREMRLHEIRQRASSGEVRVVAVAPTTAAAPSKTGSQTERELSAVRSGLRKLVGRVVPK</sequence>
<dbReference type="Pfam" id="PF14332">
    <property type="entry name" value="DUF4388"/>
    <property type="match status" value="1"/>
</dbReference>
<name>A0A0K1QER0_9BACT</name>
<feature type="repeat" description="TPR" evidence="1">
    <location>
        <begin position="424"/>
        <end position="457"/>
    </location>
</feature>
<dbReference type="InterPro" id="IPR036869">
    <property type="entry name" value="J_dom_sf"/>
</dbReference>
<dbReference type="Gene3D" id="1.10.287.110">
    <property type="entry name" value="DnaJ domain"/>
    <property type="match status" value="1"/>
</dbReference>
<dbReference type="Proteomes" id="UP000064967">
    <property type="component" value="Chromosome"/>
</dbReference>
<dbReference type="SUPFAM" id="SSF160246">
    <property type="entry name" value="EspE N-terminal domain-like"/>
    <property type="match status" value="1"/>
</dbReference>
<dbReference type="AlphaFoldDB" id="A0A0K1QER0"/>
<feature type="domain" description="J" evidence="2">
    <location>
        <begin position="274"/>
        <end position="337"/>
    </location>
</feature>
<dbReference type="CDD" id="cd06257">
    <property type="entry name" value="DnaJ"/>
    <property type="match status" value="1"/>
</dbReference>
<proteinExistence type="predicted"/>
<evidence type="ECO:0000256" key="1">
    <source>
        <dbReference type="PROSITE-ProRule" id="PRU00339"/>
    </source>
</evidence>
<dbReference type="InterPro" id="IPR019734">
    <property type="entry name" value="TPR_rpt"/>
</dbReference>
<dbReference type="KEGG" id="llu:AKJ09_10907"/>
<dbReference type="PANTHER" id="PTHR24074">
    <property type="entry name" value="CO-CHAPERONE PROTEIN DJLA"/>
    <property type="match status" value="1"/>
</dbReference>
<dbReference type="InterPro" id="IPR001623">
    <property type="entry name" value="DnaJ_domain"/>
</dbReference>
<dbReference type="SUPFAM" id="SSF48452">
    <property type="entry name" value="TPR-like"/>
    <property type="match status" value="1"/>
</dbReference>
<dbReference type="InterPro" id="IPR011990">
    <property type="entry name" value="TPR-like_helical_dom_sf"/>
</dbReference>
<dbReference type="PROSITE" id="PS50005">
    <property type="entry name" value="TPR"/>
    <property type="match status" value="1"/>
</dbReference>
<dbReference type="InterPro" id="IPR025497">
    <property type="entry name" value="PatA-like_N"/>
</dbReference>
<dbReference type="Gene3D" id="1.25.40.10">
    <property type="entry name" value="Tetratricopeptide repeat domain"/>
    <property type="match status" value="1"/>
</dbReference>
<keyword evidence="1" id="KW-0802">TPR repeat</keyword>
<keyword evidence="4" id="KW-1185">Reference proteome</keyword>
<evidence type="ECO:0000259" key="2">
    <source>
        <dbReference type="PROSITE" id="PS50076"/>
    </source>
</evidence>
<dbReference type="EMBL" id="CP012333">
    <property type="protein sequence ID" value="AKV04244.1"/>
    <property type="molecule type" value="Genomic_DNA"/>
</dbReference>
<reference evidence="3 4" key="1">
    <citation type="submission" date="2015-08" db="EMBL/GenBank/DDBJ databases">
        <authorList>
            <person name="Babu N.S."/>
            <person name="Beckwith C.J."/>
            <person name="Beseler K.G."/>
            <person name="Brison A."/>
            <person name="Carone J.V."/>
            <person name="Caskin T.P."/>
            <person name="Diamond M."/>
            <person name="Durham M.E."/>
            <person name="Foxe J.M."/>
            <person name="Go M."/>
            <person name="Henderson B.A."/>
            <person name="Jones I.B."/>
            <person name="McGettigan J.A."/>
            <person name="Micheletti S.J."/>
            <person name="Nasrallah M.E."/>
            <person name="Ortiz D."/>
            <person name="Piller C.R."/>
            <person name="Privatt S.R."/>
            <person name="Schneider S.L."/>
            <person name="Sharp S."/>
            <person name="Smith T.C."/>
            <person name="Stanton J.D."/>
            <person name="Ullery H.E."/>
            <person name="Wilson R.J."/>
            <person name="Serrano M.G."/>
            <person name="Buck G."/>
            <person name="Lee V."/>
            <person name="Wang Y."/>
            <person name="Carvalho R."/>
            <person name="Voegtly L."/>
            <person name="Shi R."/>
            <person name="Duckworth R."/>
            <person name="Johnson A."/>
            <person name="Loviza R."/>
            <person name="Walstead R."/>
            <person name="Shah Z."/>
            <person name="Kiflezghi M."/>
            <person name="Wade K."/>
            <person name="Ball S.L."/>
            <person name="Bradley K.W."/>
            <person name="Asai D.J."/>
            <person name="Bowman C.A."/>
            <person name="Russell D.A."/>
            <person name="Pope W.H."/>
            <person name="Jacobs-Sera D."/>
            <person name="Hendrix R.W."/>
            <person name="Hatfull G.F."/>
        </authorList>
    </citation>
    <scope>NUCLEOTIDE SEQUENCE [LARGE SCALE GENOMIC DNA]</scope>
    <source>
        <strain evidence="3 4">DSM 27648</strain>
    </source>
</reference>
<dbReference type="RefSeq" id="WP_146654886.1">
    <property type="nucleotide sequence ID" value="NZ_CP012333.1"/>
</dbReference>
<dbReference type="STRING" id="1391654.AKJ09_10907"/>
<dbReference type="SMART" id="SM00028">
    <property type="entry name" value="TPR"/>
    <property type="match status" value="1"/>
</dbReference>
<dbReference type="OrthoDB" id="5489610at2"/>
<dbReference type="PRINTS" id="PR00625">
    <property type="entry name" value="JDOMAIN"/>
</dbReference>
<dbReference type="InterPro" id="IPR050817">
    <property type="entry name" value="DjlA_DnaK_co-chaperone"/>
</dbReference>